<dbReference type="InterPro" id="IPR052585">
    <property type="entry name" value="Lipid_raft_assoc_Zn_ADH"/>
</dbReference>
<evidence type="ECO:0000313" key="2">
    <source>
        <dbReference type="EMBL" id="GAX01660.1"/>
    </source>
</evidence>
<dbReference type="SUPFAM" id="SSF50129">
    <property type="entry name" value="GroES-like"/>
    <property type="match status" value="1"/>
</dbReference>
<dbReference type="Gene3D" id="3.90.180.10">
    <property type="entry name" value="Medium-chain alcohol dehydrogenases, catalytic domain"/>
    <property type="match status" value="1"/>
</dbReference>
<dbReference type="Pfam" id="PF08240">
    <property type="entry name" value="ADH_N"/>
    <property type="match status" value="1"/>
</dbReference>
<evidence type="ECO:0000259" key="1">
    <source>
        <dbReference type="Pfam" id="PF08240"/>
    </source>
</evidence>
<organism evidence="2 3">
    <name type="scientific">Secundilactobacillus silagei JCM 19001</name>
    <dbReference type="NCBI Taxonomy" id="1302250"/>
    <lineage>
        <taxon>Bacteria</taxon>
        <taxon>Bacillati</taxon>
        <taxon>Bacillota</taxon>
        <taxon>Bacilli</taxon>
        <taxon>Lactobacillales</taxon>
        <taxon>Lactobacillaceae</taxon>
        <taxon>Secundilactobacillus</taxon>
    </lineage>
</organism>
<name>A0A1Z5IIS8_9LACO</name>
<comment type="caution">
    <text evidence="2">The sequence shown here is derived from an EMBL/GenBank/DDBJ whole genome shotgun (WGS) entry which is preliminary data.</text>
</comment>
<sequence length="300" mass="33231">MYAIIQTNFNGIDALTIRTDYPKPAVTPNDVLIKMTVLPVVPTDWKRESNPNATTEQLADLPRIIGVGGVGTIVAVGDNRDPQLLNQRVLVMNPSGSYSEYVLSENPNFIFPLPNIVTNESAAALTAGPGTALTLKHEIDQSTARHIVITGANSVIGLYLLQMLQTDSRQIWPIVSPNSQTYFQQQMPTIKAYTAEELPTIEADSLIIDIAGSVPLLDQLTQYFPHNQIVSIVLMHADFNQPIKFVHEDFNADDYRHFIQQLVTGELVAPIDRTFPITAIKTAQHYAQDTHSRGRVLVTF</sequence>
<protein>
    <submittedName>
        <fullName evidence="2">NADPH:quinone reductase</fullName>
    </submittedName>
</protein>
<dbReference type="PANTHER" id="PTHR43482">
    <property type="entry name" value="PROTEIN AST1-RELATED"/>
    <property type="match status" value="1"/>
</dbReference>
<dbReference type="InterPro" id="IPR011032">
    <property type="entry name" value="GroES-like_sf"/>
</dbReference>
<keyword evidence="3" id="KW-1185">Reference proteome</keyword>
<dbReference type="OrthoDB" id="110915at2"/>
<dbReference type="STRING" id="1302250.GCA_001313225_03385"/>
<dbReference type="RefSeq" id="WP_054656393.1">
    <property type="nucleotide sequence ID" value="NZ_BBFL01000021.1"/>
</dbReference>
<dbReference type="PANTHER" id="PTHR43482:SF1">
    <property type="entry name" value="PROTEIN AST1-RELATED"/>
    <property type="match status" value="1"/>
</dbReference>
<dbReference type="AlphaFoldDB" id="A0A1Z5IIS8"/>
<dbReference type="Proteomes" id="UP000198402">
    <property type="component" value="Unassembled WGS sequence"/>
</dbReference>
<dbReference type="Gene3D" id="3.40.50.720">
    <property type="entry name" value="NAD(P)-binding Rossmann-like Domain"/>
    <property type="match status" value="1"/>
</dbReference>
<accession>A0A1Z5IIS8</accession>
<gene>
    <name evidence="2" type="primary">qor_8</name>
    <name evidence="2" type="ORF">IWT126_01703</name>
</gene>
<dbReference type="InterPro" id="IPR013154">
    <property type="entry name" value="ADH-like_N"/>
</dbReference>
<reference evidence="2 3" key="1">
    <citation type="submission" date="2015-11" db="EMBL/GenBank/DDBJ databases">
        <title>Draft genome sequences of new species of the genus Lactobacillus isolated from orchardgrass silage.</title>
        <authorList>
            <person name="Tohno M."/>
            <person name="Tanizawa Y."/>
            <person name="Arita M."/>
        </authorList>
    </citation>
    <scope>NUCLEOTIDE SEQUENCE [LARGE SCALE GENOMIC DNA]</scope>
    <source>
        <strain evidence="2 3">IWT126</strain>
    </source>
</reference>
<feature type="domain" description="Alcohol dehydrogenase-like N-terminal" evidence="1">
    <location>
        <begin position="28"/>
        <end position="105"/>
    </location>
</feature>
<proteinExistence type="predicted"/>
<dbReference type="EMBL" id="BCMG01000008">
    <property type="protein sequence ID" value="GAX01660.1"/>
    <property type="molecule type" value="Genomic_DNA"/>
</dbReference>
<evidence type="ECO:0000313" key="3">
    <source>
        <dbReference type="Proteomes" id="UP000198402"/>
    </source>
</evidence>